<gene>
    <name evidence="2" type="ORF">ACFQ21_07825</name>
</gene>
<dbReference type="PANTHER" id="PTHR11803:SF39">
    <property type="entry name" value="2-IMINOBUTANOATE_2-IMINOPROPANOATE DEAMINASE"/>
    <property type="match status" value="1"/>
</dbReference>
<keyword evidence="3" id="KW-1185">Reference proteome</keyword>
<dbReference type="EC" id="3.5.-.-" evidence="2"/>
<evidence type="ECO:0000313" key="3">
    <source>
        <dbReference type="Proteomes" id="UP001597112"/>
    </source>
</evidence>
<dbReference type="CDD" id="cd00448">
    <property type="entry name" value="YjgF_YER057c_UK114_family"/>
    <property type="match status" value="1"/>
</dbReference>
<keyword evidence="1" id="KW-0732">Signal</keyword>
<comment type="caution">
    <text evidence="2">The sequence shown here is derived from an EMBL/GenBank/DDBJ whole genome shotgun (WGS) entry which is preliminary data.</text>
</comment>
<organism evidence="2 3">
    <name type="scientific">Ohtaekwangia kribbensis</name>
    <dbReference type="NCBI Taxonomy" id="688913"/>
    <lineage>
        <taxon>Bacteria</taxon>
        <taxon>Pseudomonadati</taxon>
        <taxon>Bacteroidota</taxon>
        <taxon>Cytophagia</taxon>
        <taxon>Cytophagales</taxon>
        <taxon>Fulvivirgaceae</taxon>
        <taxon>Ohtaekwangia</taxon>
    </lineage>
</organism>
<keyword evidence="2" id="KW-0378">Hydrolase</keyword>
<protein>
    <submittedName>
        <fullName evidence="2">RidA family protein</fullName>
        <ecNumber evidence="2">3.5.-.-</ecNumber>
    </submittedName>
</protein>
<evidence type="ECO:0000313" key="2">
    <source>
        <dbReference type="EMBL" id="MFD0999210.1"/>
    </source>
</evidence>
<feature type="signal peptide" evidence="1">
    <location>
        <begin position="1"/>
        <end position="18"/>
    </location>
</feature>
<dbReference type="GO" id="GO:0016787">
    <property type="term" value="F:hydrolase activity"/>
    <property type="evidence" value="ECO:0007669"/>
    <property type="project" value="UniProtKB-KW"/>
</dbReference>
<dbReference type="Pfam" id="PF01042">
    <property type="entry name" value="Ribonuc_L-PSP"/>
    <property type="match status" value="1"/>
</dbReference>
<dbReference type="InterPro" id="IPR035959">
    <property type="entry name" value="RutC-like_sf"/>
</dbReference>
<dbReference type="Proteomes" id="UP001597112">
    <property type="component" value="Unassembled WGS sequence"/>
</dbReference>
<dbReference type="SUPFAM" id="SSF55298">
    <property type="entry name" value="YjgF-like"/>
    <property type="match status" value="1"/>
</dbReference>
<dbReference type="RefSeq" id="WP_377577252.1">
    <property type="nucleotide sequence ID" value="NZ_JBHTKA010000001.1"/>
</dbReference>
<dbReference type="Gene3D" id="3.30.1330.40">
    <property type="entry name" value="RutC-like"/>
    <property type="match status" value="1"/>
</dbReference>
<dbReference type="EMBL" id="JBHTKA010000001">
    <property type="protein sequence ID" value="MFD0999210.1"/>
    <property type="molecule type" value="Genomic_DNA"/>
</dbReference>
<feature type="chain" id="PRO_5046754279" evidence="1">
    <location>
        <begin position="19"/>
        <end position="150"/>
    </location>
</feature>
<dbReference type="InterPro" id="IPR006175">
    <property type="entry name" value="YjgF/YER057c/UK114"/>
</dbReference>
<proteinExistence type="predicted"/>
<evidence type="ECO:0000256" key="1">
    <source>
        <dbReference type="SAM" id="SignalP"/>
    </source>
</evidence>
<reference evidence="3" key="1">
    <citation type="journal article" date="2019" name="Int. J. Syst. Evol. Microbiol.">
        <title>The Global Catalogue of Microorganisms (GCM) 10K type strain sequencing project: providing services to taxonomists for standard genome sequencing and annotation.</title>
        <authorList>
            <consortium name="The Broad Institute Genomics Platform"/>
            <consortium name="The Broad Institute Genome Sequencing Center for Infectious Disease"/>
            <person name="Wu L."/>
            <person name="Ma J."/>
        </authorList>
    </citation>
    <scope>NUCLEOTIDE SEQUENCE [LARGE SCALE GENOMIC DNA]</scope>
    <source>
        <strain evidence="3">CCUG 58938</strain>
    </source>
</reference>
<dbReference type="PANTHER" id="PTHR11803">
    <property type="entry name" value="2-IMINOBUTANOATE/2-IMINOPROPANOATE DEAMINASE RIDA"/>
    <property type="match status" value="1"/>
</dbReference>
<sequence>MKKLLFVFIVMITSTVSAQEISNPPALFDPIPYGFSHVATVPADRKFVFVAGQGGEEDTSGKLSNDFRRQTQQALRNIETALRSQGLDMRAVVKVTTLVVEHDAEKLRIITEEFYRMWPDKKFPVNTLIPVPRLAIDNMLVEIDAIAVSK</sequence>
<name>A0ABW3K1B9_9BACT</name>
<accession>A0ABW3K1B9</accession>